<gene>
    <name evidence="1" type="ORF">O181_032023</name>
</gene>
<keyword evidence="2" id="KW-1185">Reference proteome</keyword>
<name>A0A9Q3H555_9BASI</name>
<evidence type="ECO:0000313" key="1">
    <source>
        <dbReference type="EMBL" id="MBW0492308.1"/>
    </source>
</evidence>
<comment type="caution">
    <text evidence="1">The sequence shown here is derived from an EMBL/GenBank/DDBJ whole genome shotgun (WGS) entry which is preliminary data.</text>
</comment>
<protein>
    <submittedName>
        <fullName evidence="1">Uncharacterized protein</fullName>
    </submittedName>
</protein>
<organism evidence="1 2">
    <name type="scientific">Austropuccinia psidii MF-1</name>
    <dbReference type="NCBI Taxonomy" id="1389203"/>
    <lineage>
        <taxon>Eukaryota</taxon>
        <taxon>Fungi</taxon>
        <taxon>Dikarya</taxon>
        <taxon>Basidiomycota</taxon>
        <taxon>Pucciniomycotina</taxon>
        <taxon>Pucciniomycetes</taxon>
        <taxon>Pucciniales</taxon>
        <taxon>Sphaerophragmiaceae</taxon>
        <taxon>Austropuccinia</taxon>
    </lineage>
</organism>
<reference evidence="1" key="1">
    <citation type="submission" date="2021-03" db="EMBL/GenBank/DDBJ databases">
        <title>Draft genome sequence of rust myrtle Austropuccinia psidii MF-1, a brazilian biotype.</title>
        <authorList>
            <person name="Quecine M.C."/>
            <person name="Pachon D.M.R."/>
            <person name="Bonatelli M.L."/>
            <person name="Correr F.H."/>
            <person name="Franceschini L.M."/>
            <person name="Leite T.F."/>
            <person name="Margarido G.R.A."/>
            <person name="Almeida C.A."/>
            <person name="Ferrarezi J.A."/>
            <person name="Labate C.A."/>
        </authorList>
    </citation>
    <scope>NUCLEOTIDE SEQUENCE</scope>
    <source>
        <strain evidence="1">MF-1</strain>
    </source>
</reference>
<evidence type="ECO:0000313" key="2">
    <source>
        <dbReference type="Proteomes" id="UP000765509"/>
    </source>
</evidence>
<dbReference type="AlphaFoldDB" id="A0A9Q3H555"/>
<accession>A0A9Q3H555</accession>
<dbReference type="EMBL" id="AVOT02011517">
    <property type="protein sequence ID" value="MBW0492308.1"/>
    <property type="molecule type" value="Genomic_DNA"/>
</dbReference>
<sequence>MVACHRKYVLVCYSCPGSPCFTGKSLRLCTFPIIQTIAYTRAGFQRFTCKLLCLYKLPTIQTTPYASEGSLHLQRKSLHCAASRQFKIFLTPVLAYDNSHADPDACAGSQQSKQFLTPEQASEQFTCTSLLFCRF</sequence>
<dbReference type="Proteomes" id="UP000765509">
    <property type="component" value="Unassembled WGS sequence"/>
</dbReference>
<proteinExistence type="predicted"/>